<dbReference type="STRING" id="551991.SAMN05192529_12740"/>
<dbReference type="SUPFAM" id="SSF48208">
    <property type="entry name" value="Six-hairpin glycosidases"/>
    <property type="match status" value="1"/>
</dbReference>
<dbReference type="Pfam" id="PF22124">
    <property type="entry name" value="Glyco_hydro_95_cat"/>
    <property type="match status" value="1"/>
</dbReference>
<dbReference type="AlphaFoldDB" id="A0A1H4C4W4"/>
<protein>
    <recommendedName>
        <fullName evidence="1">Glycosyl hydrolase family 95 catalytic domain-containing protein</fullName>
    </recommendedName>
</protein>
<dbReference type="GO" id="GO:0005975">
    <property type="term" value="P:carbohydrate metabolic process"/>
    <property type="evidence" value="ECO:0007669"/>
    <property type="project" value="InterPro"/>
</dbReference>
<dbReference type="Gene3D" id="1.50.10.10">
    <property type="match status" value="1"/>
</dbReference>
<feature type="domain" description="Glycosyl hydrolase family 95 catalytic" evidence="1">
    <location>
        <begin position="339"/>
        <end position="655"/>
    </location>
</feature>
<dbReference type="InterPro" id="IPR012341">
    <property type="entry name" value="6hp_glycosidase-like_sf"/>
</dbReference>
<proteinExistence type="predicted"/>
<dbReference type="RefSeq" id="WP_139188186.1">
    <property type="nucleotide sequence ID" value="NZ_FNQY01000027.1"/>
</dbReference>
<accession>A0A1H4C4W4</accession>
<dbReference type="Proteomes" id="UP000199041">
    <property type="component" value="Unassembled WGS sequence"/>
</dbReference>
<dbReference type="OrthoDB" id="9768507at2"/>
<dbReference type="InterPro" id="IPR008928">
    <property type="entry name" value="6-hairpin_glycosidase_sf"/>
</dbReference>
<organism evidence="2 3">
    <name type="scientific">Arachidicoccus rhizosphaerae</name>
    <dbReference type="NCBI Taxonomy" id="551991"/>
    <lineage>
        <taxon>Bacteria</taxon>
        <taxon>Pseudomonadati</taxon>
        <taxon>Bacteroidota</taxon>
        <taxon>Chitinophagia</taxon>
        <taxon>Chitinophagales</taxon>
        <taxon>Chitinophagaceae</taxon>
        <taxon>Arachidicoccus</taxon>
    </lineage>
</organism>
<dbReference type="EMBL" id="FNQY01000027">
    <property type="protein sequence ID" value="SEA55421.1"/>
    <property type="molecule type" value="Genomic_DNA"/>
</dbReference>
<dbReference type="GO" id="GO:0004560">
    <property type="term" value="F:alpha-L-fucosidase activity"/>
    <property type="evidence" value="ECO:0007669"/>
    <property type="project" value="TreeGrafter"/>
</dbReference>
<reference evidence="2 3" key="1">
    <citation type="submission" date="2016-10" db="EMBL/GenBank/DDBJ databases">
        <authorList>
            <person name="de Groot N.N."/>
        </authorList>
    </citation>
    <scope>NUCLEOTIDE SEQUENCE [LARGE SCALE GENOMIC DNA]</scope>
    <source>
        <strain evidence="2 3">Vu-144</strain>
    </source>
</reference>
<dbReference type="PANTHER" id="PTHR31084">
    <property type="entry name" value="ALPHA-L-FUCOSIDASE 2"/>
    <property type="match status" value="1"/>
</dbReference>
<gene>
    <name evidence="2" type="ORF">SAMN05192529_12740</name>
</gene>
<name>A0A1H4C4W4_9BACT</name>
<dbReference type="InterPro" id="IPR054363">
    <property type="entry name" value="GH95_cat"/>
</dbReference>
<evidence type="ECO:0000313" key="2">
    <source>
        <dbReference type="EMBL" id="SEA55421.1"/>
    </source>
</evidence>
<evidence type="ECO:0000313" key="3">
    <source>
        <dbReference type="Proteomes" id="UP000199041"/>
    </source>
</evidence>
<sequence>MENFSLVSVRLQLRQFSVAALFSLMGTVMTTGNAARAQQTQNQVDWQSFMQRNDMVYDTLTTTWTDGLFTGNGLLGNTIFIRDASTLRIDVGRTDVRDHRKDTVLGDLFSRARLPIGYFSLQPLGHILSNTARLDIWNAVAKGILQTDKGSIYWRSWTESNKNVIIFQVGLSAGEKDAGWNFHPAEAKSPRIDFHPELKDSYTANPAAREGREGLFSYVKQSLLAGGGYTTLWQMVAPAEATLANAFWMQDPFYEYYGHSKAAGQLPVTWRTYYISIGNDSKDLTASLKEAKLAVHKAAAGTIPSLLKDHESWWHAYYQKSFISLPDPVVNSFYWAQLYKLASASRINKPLIDLMGPWMAATPWPANWWNLNTELTYSPLYTSNHLDIASVLGHAIYANRVNLYGNVPAAFQYNSAGLGRASGPEMKAPLMVTGAAADKNKPDGNMELGDLTWNLYYYWLQYRYSMDTTVLERLYPILKRNINYYLHLAKKEADGYYHLPYTYSPEYPGGMTRDANYALSLFRWGCQTLIEASHILGKKDSLVPRWQQMLEELTPYPTNENGLMIGRDVPFAKSHRHYSHLLMIYPLHLITWQDSAYKPLIQKSLAHWHSLPGALQGYSFTGGASIYALMGKGDQALDYLKTFIHKYVKANTMYTESGPVIETPLAAATSIQELLIQSYNGIIRVFPAAPTAWADISFDHLRTEGAFLVSAVRKGGRTLWVKVQATADGPCILQPGFDAKQPLLIKTLSGSLSSRDVKPWLSGKVSDEKNYQLYMHKGDEVVLYTDQADLQVPLSAVGFDPSEPRNYFGKKLKK</sequence>
<evidence type="ECO:0000259" key="1">
    <source>
        <dbReference type="Pfam" id="PF22124"/>
    </source>
</evidence>
<keyword evidence="3" id="KW-1185">Reference proteome</keyword>
<dbReference type="PANTHER" id="PTHR31084:SF0">
    <property type="entry name" value="ALPHA-L-FUCOSIDASE 2"/>
    <property type="match status" value="1"/>
</dbReference>